<dbReference type="InterPro" id="IPR020846">
    <property type="entry name" value="MFS_dom"/>
</dbReference>
<dbReference type="PANTHER" id="PTHR23520">
    <property type="entry name" value="TRANSPORTER, PUTATIVE (AFU_ORTHOLOGUE AFUA_3G04000)-RELATED"/>
    <property type="match status" value="1"/>
</dbReference>
<dbReference type="Gene3D" id="1.20.1250.20">
    <property type="entry name" value="MFS general substrate transporter like domains"/>
    <property type="match status" value="2"/>
</dbReference>
<keyword evidence="4 6" id="KW-1133">Transmembrane helix</keyword>
<evidence type="ECO:0000256" key="1">
    <source>
        <dbReference type="ARBA" id="ARBA00004651"/>
    </source>
</evidence>
<dbReference type="STRING" id="476652.DEAC_c39180"/>
<feature type="transmembrane region" description="Helical" evidence="6">
    <location>
        <begin position="233"/>
        <end position="255"/>
    </location>
</feature>
<gene>
    <name evidence="8" type="ORF">DEAC_c39180</name>
</gene>
<feature type="transmembrane region" description="Helical" evidence="6">
    <location>
        <begin position="176"/>
        <end position="194"/>
    </location>
</feature>
<feature type="transmembrane region" description="Helical" evidence="6">
    <location>
        <begin position="145"/>
        <end position="164"/>
    </location>
</feature>
<evidence type="ECO:0000256" key="4">
    <source>
        <dbReference type="ARBA" id="ARBA00022989"/>
    </source>
</evidence>
<dbReference type="Proteomes" id="UP000036356">
    <property type="component" value="Unassembled WGS sequence"/>
</dbReference>
<feature type="domain" description="Major facilitator superfamily (MFS) profile" evidence="7">
    <location>
        <begin position="1"/>
        <end position="408"/>
    </location>
</feature>
<evidence type="ECO:0000259" key="7">
    <source>
        <dbReference type="PROSITE" id="PS50850"/>
    </source>
</evidence>
<dbReference type="AlphaFoldDB" id="A0A0J1FMC3"/>
<evidence type="ECO:0000256" key="5">
    <source>
        <dbReference type="ARBA" id="ARBA00023136"/>
    </source>
</evidence>
<reference evidence="8 9" key="1">
    <citation type="submission" date="2015-06" db="EMBL/GenBank/DDBJ databases">
        <title>Draft genome of the moderately acidophilic sulfate reducer Candidatus Desulfosporosinus acididurans strain M1.</title>
        <authorList>
            <person name="Poehlein A."/>
            <person name="Petzsch P."/>
            <person name="Johnson B.D."/>
            <person name="Schloemann M."/>
            <person name="Daniel R."/>
            <person name="Muehling M."/>
        </authorList>
    </citation>
    <scope>NUCLEOTIDE SEQUENCE [LARGE SCALE GENOMIC DNA]</scope>
    <source>
        <strain evidence="8 9">M1</strain>
    </source>
</reference>
<dbReference type="PROSITE" id="PS50850">
    <property type="entry name" value="MFS"/>
    <property type="match status" value="1"/>
</dbReference>
<feature type="transmembrane region" description="Helical" evidence="6">
    <location>
        <begin position="299"/>
        <end position="326"/>
    </location>
</feature>
<feature type="transmembrane region" description="Helical" evidence="6">
    <location>
        <begin position="44"/>
        <end position="63"/>
    </location>
</feature>
<feature type="transmembrane region" description="Helical" evidence="6">
    <location>
        <begin position="75"/>
        <end position="108"/>
    </location>
</feature>
<comment type="subcellular location">
    <subcellularLocation>
        <location evidence="1">Cell membrane</location>
        <topology evidence="1">Multi-pass membrane protein</topology>
    </subcellularLocation>
</comment>
<feature type="transmembrane region" description="Helical" evidence="6">
    <location>
        <begin position="267"/>
        <end position="287"/>
    </location>
</feature>
<evidence type="ECO:0000256" key="2">
    <source>
        <dbReference type="ARBA" id="ARBA00022448"/>
    </source>
</evidence>
<keyword evidence="9" id="KW-1185">Reference proteome</keyword>
<keyword evidence="5 6" id="KW-0472">Membrane</keyword>
<protein>
    <submittedName>
        <fullName evidence="8">Putative transporter</fullName>
    </submittedName>
</protein>
<dbReference type="InterPro" id="IPR036259">
    <property type="entry name" value="MFS_trans_sf"/>
</dbReference>
<dbReference type="RefSeq" id="WP_047811696.1">
    <property type="nucleotide sequence ID" value="NZ_LDZY01000017.1"/>
</dbReference>
<dbReference type="PATRIC" id="fig|476652.3.peg.4147"/>
<dbReference type="PANTHER" id="PTHR23520:SF5">
    <property type="entry name" value="TRANSPORTER, PUTATIVE (AFU_ORTHOLOGUE AFUA_3G04000)-RELATED"/>
    <property type="match status" value="1"/>
</dbReference>
<dbReference type="InterPro" id="IPR011701">
    <property type="entry name" value="MFS"/>
</dbReference>
<evidence type="ECO:0000256" key="3">
    <source>
        <dbReference type="ARBA" id="ARBA00022692"/>
    </source>
</evidence>
<dbReference type="GO" id="GO:0022857">
    <property type="term" value="F:transmembrane transporter activity"/>
    <property type="evidence" value="ECO:0007669"/>
    <property type="project" value="InterPro"/>
</dbReference>
<keyword evidence="2" id="KW-0813">Transport</keyword>
<accession>A0A0J1FMC3</accession>
<feature type="transmembrane region" description="Helical" evidence="6">
    <location>
        <begin position="21"/>
        <end position="38"/>
    </location>
</feature>
<dbReference type="Pfam" id="PF07690">
    <property type="entry name" value="MFS_1"/>
    <property type="match status" value="2"/>
</dbReference>
<dbReference type="GO" id="GO:0005886">
    <property type="term" value="C:plasma membrane"/>
    <property type="evidence" value="ECO:0007669"/>
    <property type="project" value="UniProtKB-SubCell"/>
</dbReference>
<evidence type="ECO:0000313" key="9">
    <source>
        <dbReference type="Proteomes" id="UP000036356"/>
    </source>
</evidence>
<sequence length="414" mass="44326">MFGTEIHSVAKRLMLIRGLRSIGQGAMVVDITLYLAALHWSGTMIGGVTSAAGLFGAILILLVGIISDKLGRKPFLLIFELMTMVAAVASCFTTKAIVLVLAIVVVGFGRGQSGAAGPFSPAEQAWLARCVKQSQRGKVFSLNNAIGFIGMALGAAIGGLPGLMHVSSPLLAYRPIFILVAVFSLICTVVLLNTEEIKDDSDSPVKTEIKNEKVIPTSETNIRRQENMAMLKFALVNTINGIAVGLTGPMMAYWFSLRYHVGTEAIGVTLSLSFLLTGIFSVINGFMADKYGMVKSVTWMRVIGSMLMVALPFMPNFSLASFIYVIRNAINRGTQGSRSALSASLTRDKRRGLATSINALSMRLPSAVGPAISGYMFETGLLALPLILTAGLQLINAGLYQWVFGNYDKAKTNP</sequence>
<comment type="caution">
    <text evidence="8">The sequence shown here is derived from an EMBL/GenBank/DDBJ whole genome shotgun (WGS) entry which is preliminary data.</text>
</comment>
<feature type="transmembrane region" description="Helical" evidence="6">
    <location>
        <begin position="381"/>
        <end position="404"/>
    </location>
</feature>
<organism evidence="8 9">
    <name type="scientific">Desulfosporosinus acididurans</name>
    <dbReference type="NCBI Taxonomy" id="476652"/>
    <lineage>
        <taxon>Bacteria</taxon>
        <taxon>Bacillati</taxon>
        <taxon>Bacillota</taxon>
        <taxon>Clostridia</taxon>
        <taxon>Eubacteriales</taxon>
        <taxon>Desulfitobacteriaceae</taxon>
        <taxon>Desulfosporosinus</taxon>
    </lineage>
</organism>
<name>A0A0J1FMC3_9FIRM</name>
<evidence type="ECO:0000313" key="8">
    <source>
        <dbReference type="EMBL" id="KLU64103.1"/>
    </source>
</evidence>
<dbReference type="SUPFAM" id="SSF103473">
    <property type="entry name" value="MFS general substrate transporter"/>
    <property type="match status" value="1"/>
</dbReference>
<evidence type="ECO:0000256" key="6">
    <source>
        <dbReference type="SAM" id="Phobius"/>
    </source>
</evidence>
<proteinExistence type="predicted"/>
<keyword evidence="3 6" id="KW-0812">Transmembrane</keyword>
<dbReference type="EMBL" id="LDZY01000017">
    <property type="protein sequence ID" value="KLU64103.1"/>
    <property type="molecule type" value="Genomic_DNA"/>
</dbReference>